<evidence type="ECO:0000256" key="7">
    <source>
        <dbReference type="RuleBase" id="RU000471"/>
    </source>
</evidence>
<proteinExistence type="inferred from homology"/>
<feature type="transmembrane region" description="Helical" evidence="9">
    <location>
        <begin position="182"/>
        <end position="201"/>
    </location>
</feature>
<name>Q5W905_LINAN</name>
<keyword evidence="8 10" id="KW-0496">Mitochondrion</keyword>
<sequence>MFPWVFVIILLPIYLYMFSFQVNLLVIIAFYSLSERAILSLVAGRQSPGIVGLRGVLQPMADGMKLYMKDMIRLAQSNHLAYVLCPSVSLGLSFAAWSVFPFWGTYSLEVSALLFLCFISLSAIPIMIAGWASNSKYSLMASVRSLAQAISYEVVLGLLLVFPLLFTHSLEMSSVAAPTQSIWVALAFPPLFGMWLACILAETNRSPFDLVEAESELVSGYNVEYSGLHFALFFMSEYSNMLLFSVVTTSLYLNDGFLFTNPALQEAYFMTKAFFVSIFILFCRAVFPRIRFDQLMKMMWLGSLPLTLSFYIWYIIWM</sequence>
<comment type="similarity">
    <text evidence="2 7">Belongs to the complex I subunit 1 family.</text>
</comment>
<dbReference type="PROSITE" id="PS00668">
    <property type="entry name" value="COMPLEX1_ND1_2"/>
    <property type="match status" value="1"/>
</dbReference>
<geneLocation type="mitochondrion" evidence="10"/>
<evidence type="ECO:0000256" key="9">
    <source>
        <dbReference type="SAM" id="Phobius"/>
    </source>
</evidence>
<dbReference type="PANTHER" id="PTHR11432">
    <property type="entry name" value="NADH DEHYDROGENASE SUBUNIT 1"/>
    <property type="match status" value="1"/>
</dbReference>
<feature type="transmembrane region" description="Helical" evidence="9">
    <location>
        <begin position="112"/>
        <end position="132"/>
    </location>
</feature>
<dbReference type="EC" id="7.1.1.2" evidence="8"/>
<dbReference type="InterPro" id="IPR001694">
    <property type="entry name" value="NADH_UbQ_OxRdtase_su1/FPO"/>
</dbReference>
<organism evidence="10">
    <name type="scientific">Lingula anatina</name>
    <name type="common">Brachiopod</name>
    <name type="synonym">Lingula unguis</name>
    <dbReference type="NCBI Taxonomy" id="7574"/>
    <lineage>
        <taxon>Eukaryota</taxon>
        <taxon>Metazoa</taxon>
        <taxon>Spiralia</taxon>
        <taxon>Lophotrochozoa</taxon>
        <taxon>Brachiopoda</taxon>
        <taxon>Linguliformea</taxon>
        <taxon>Lingulata</taxon>
        <taxon>Lingulida</taxon>
        <taxon>Linguloidea</taxon>
        <taxon>Lingulidae</taxon>
        <taxon>Lingula</taxon>
    </lineage>
</organism>
<keyword evidence="4 7" id="KW-0812">Transmembrane</keyword>
<keyword evidence="8" id="KW-0830">Ubiquinone</keyword>
<dbReference type="Pfam" id="PF00146">
    <property type="entry name" value="NADHdh"/>
    <property type="match status" value="1"/>
</dbReference>
<dbReference type="AlphaFoldDB" id="Q5W905"/>
<feature type="transmembrane region" description="Helical" evidence="9">
    <location>
        <begin position="299"/>
        <end position="317"/>
    </location>
</feature>
<evidence type="ECO:0000256" key="5">
    <source>
        <dbReference type="ARBA" id="ARBA00022989"/>
    </source>
</evidence>
<dbReference type="GO" id="GO:0008137">
    <property type="term" value="F:NADH dehydrogenase (ubiquinone) activity"/>
    <property type="evidence" value="ECO:0007669"/>
    <property type="project" value="UniProtKB-EC"/>
</dbReference>
<protein>
    <recommendedName>
        <fullName evidence="3 8">NADH-ubiquinone oxidoreductase chain 1</fullName>
        <ecNumber evidence="8">7.1.1.2</ecNumber>
    </recommendedName>
</protein>
<keyword evidence="5 9" id="KW-1133">Transmembrane helix</keyword>
<evidence type="ECO:0000256" key="8">
    <source>
        <dbReference type="RuleBase" id="RU000473"/>
    </source>
</evidence>
<feature type="transmembrane region" description="Helical" evidence="9">
    <location>
        <begin position="227"/>
        <end position="247"/>
    </location>
</feature>
<evidence type="ECO:0000256" key="2">
    <source>
        <dbReference type="ARBA" id="ARBA00010535"/>
    </source>
</evidence>
<feature type="transmembrane region" description="Helical" evidence="9">
    <location>
        <begin position="267"/>
        <end position="287"/>
    </location>
</feature>
<evidence type="ECO:0000256" key="4">
    <source>
        <dbReference type="ARBA" id="ARBA00022692"/>
    </source>
</evidence>
<dbReference type="PANTHER" id="PTHR11432:SF3">
    <property type="entry name" value="NADH-UBIQUINONE OXIDOREDUCTASE CHAIN 1"/>
    <property type="match status" value="1"/>
</dbReference>
<evidence type="ECO:0000256" key="1">
    <source>
        <dbReference type="ARBA" id="ARBA00004141"/>
    </source>
</evidence>
<gene>
    <name evidence="10" type="primary">nad1</name>
</gene>
<dbReference type="GO" id="GO:0003954">
    <property type="term" value="F:NADH dehydrogenase activity"/>
    <property type="evidence" value="ECO:0007669"/>
    <property type="project" value="TreeGrafter"/>
</dbReference>
<evidence type="ECO:0000256" key="3">
    <source>
        <dbReference type="ARBA" id="ARBA00021009"/>
    </source>
</evidence>
<keyword evidence="7" id="KW-0520">NAD</keyword>
<dbReference type="InterPro" id="IPR018086">
    <property type="entry name" value="NADH_UbQ_OxRdtase_su1_CS"/>
</dbReference>
<reference evidence="10" key="1">
    <citation type="journal article" date="2005" name="J. Mol. Evol.">
        <title>Novel repetitive structures, deviant protein-encoding sequences and unidentified ORFs in the mitochondrial genome of the brachiopod Lingula anatina.</title>
        <authorList>
            <person name="Endo K."/>
            <person name="Noguchi Y."/>
            <person name="Ueshima R."/>
            <person name="Jacobs H.T."/>
        </authorList>
    </citation>
    <scope>NUCLEOTIDE SEQUENCE</scope>
</reference>
<dbReference type="GO" id="GO:0005743">
    <property type="term" value="C:mitochondrial inner membrane"/>
    <property type="evidence" value="ECO:0007669"/>
    <property type="project" value="UniProtKB-SubCell"/>
</dbReference>
<evidence type="ECO:0000256" key="6">
    <source>
        <dbReference type="ARBA" id="ARBA00023136"/>
    </source>
</evidence>
<comment type="catalytic activity">
    <reaction evidence="8">
        <text>a ubiquinone + NADH + 5 H(+)(in) = a ubiquinol + NAD(+) + 4 H(+)(out)</text>
        <dbReference type="Rhea" id="RHEA:29091"/>
        <dbReference type="Rhea" id="RHEA-COMP:9565"/>
        <dbReference type="Rhea" id="RHEA-COMP:9566"/>
        <dbReference type="ChEBI" id="CHEBI:15378"/>
        <dbReference type="ChEBI" id="CHEBI:16389"/>
        <dbReference type="ChEBI" id="CHEBI:17976"/>
        <dbReference type="ChEBI" id="CHEBI:57540"/>
        <dbReference type="ChEBI" id="CHEBI:57945"/>
        <dbReference type="EC" id="7.1.1.2"/>
    </reaction>
</comment>
<keyword evidence="6 9" id="KW-0472">Membrane</keyword>
<feature type="transmembrane region" description="Helical" evidence="9">
    <location>
        <begin position="152"/>
        <end position="170"/>
    </location>
</feature>
<comment type="subcellular location">
    <subcellularLocation>
        <location evidence="1">Membrane</location>
        <topology evidence="1">Multi-pass membrane protein</topology>
    </subcellularLocation>
    <subcellularLocation>
        <location evidence="7">Mitochondrion inner membrane</location>
        <topology evidence="7">Multi-pass membrane protein</topology>
    </subcellularLocation>
</comment>
<dbReference type="EMBL" id="AB178773">
    <property type="protein sequence ID" value="BAD69579.1"/>
    <property type="molecule type" value="Genomic_DNA"/>
</dbReference>
<feature type="transmembrane region" description="Helical" evidence="9">
    <location>
        <begin position="79"/>
        <end position="100"/>
    </location>
</feature>
<dbReference type="GO" id="GO:0009060">
    <property type="term" value="P:aerobic respiration"/>
    <property type="evidence" value="ECO:0007669"/>
    <property type="project" value="TreeGrafter"/>
</dbReference>
<accession>Q5W905</accession>
<feature type="transmembrane region" description="Helical" evidence="9">
    <location>
        <begin position="6"/>
        <end position="31"/>
    </location>
</feature>
<evidence type="ECO:0000313" key="10">
    <source>
        <dbReference type="EMBL" id="BAD69579.1"/>
    </source>
</evidence>